<keyword evidence="2" id="KW-1185">Reference proteome</keyword>
<reference evidence="1" key="1">
    <citation type="submission" date="2022-04" db="EMBL/GenBank/DDBJ databases">
        <title>Genome of the entomopathogenic fungus Entomophthora muscae.</title>
        <authorList>
            <person name="Elya C."/>
            <person name="Lovett B.R."/>
            <person name="Lee E."/>
            <person name="Macias A.M."/>
            <person name="Hajek A.E."/>
            <person name="De Bivort B.L."/>
            <person name="Kasson M.T."/>
            <person name="De Fine Licht H.H."/>
            <person name="Stajich J.E."/>
        </authorList>
    </citation>
    <scope>NUCLEOTIDE SEQUENCE</scope>
    <source>
        <strain evidence="1">Berkeley</strain>
    </source>
</reference>
<organism evidence="1 2">
    <name type="scientific">Entomophthora muscae</name>
    <dbReference type="NCBI Taxonomy" id="34485"/>
    <lineage>
        <taxon>Eukaryota</taxon>
        <taxon>Fungi</taxon>
        <taxon>Fungi incertae sedis</taxon>
        <taxon>Zoopagomycota</taxon>
        <taxon>Entomophthoromycotina</taxon>
        <taxon>Entomophthoromycetes</taxon>
        <taxon>Entomophthorales</taxon>
        <taxon>Entomophthoraceae</taxon>
        <taxon>Entomophthora</taxon>
    </lineage>
</organism>
<evidence type="ECO:0000313" key="2">
    <source>
        <dbReference type="Proteomes" id="UP001165960"/>
    </source>
</evidence>
<accession>A0ACC2TED7</accession>
<dbReference type="Proteomes" id="UP001165960">
    <property type="component" value="Unassembled WGS sequence"/>
</dbReference>
<evidence type="ECO:0000313" key="1">
    <source>
        <dbReference type="EMBL" id="KAJ9072791.1"/>
    </source>
</evidence>
<proteinExistence type="predicted"/>
<comment type="caution">
    <text evidence="1">The sequence shown here is derived from an EMBL/GenBank/DDBJ whole genome shotgun (WGS) entry which is preliminary data.</text>
</comment>
<dbReference type="EMBL" id="QTSX02002963">
    <property type="protein sequence ID" value="KAJ9072791.1"/>
    <property type="molecule type" value="Genomic_DNA"/>
</dbReference>
<sequence>MDMLSNVRSKHLIHNVPKVDGKSGVGSKEICSAGEKPCWEGRVGVGEEGGMGQENEAAQSNSGGTMVTEKSVSMTTRPGIVADSKAIDPQFLSLQLLKNAFLAIQDNFWATKRVDLGDGCFFIKGADY</sequence>
<protein>
    <submittedName>
        <fullName evidence="1">Uncharacterized protein</fullName>
    </submittedName>
</protein>
<gene>
    <name evidence="1" type="ORF">DSO57_1023508</name>
</gene>
<name>A0ACC2TED7_9FUNG</name>